<keyword evidence="1" id="KW-0808">Transferase</keyword>
<keyword evidence="1" id="KW-0548">Nucleotidyltransferase</keyword>
<dbReference type="GO" id="GO:0004519">
    <property type="term" value="F:endonuclease activity"/>
    <property type="evidence" value="ECO:0007669"/>
    <property type="project" value="UniProtKB-KW"/>
</dbReference>
<dbReference type="GO" id="GO:0003964">
    <property type="term" value="F:RNA-directed DNA polymerase activity"/>
    <property type="evidence" value="ECO:0007669"/>
    <property type="project" value="UniProtKB-KW"/>
</dbReference>
<proteinExistence type="predicted"/>
<dbReference type="EMBL" id="GAIX01000576">
    <property type="protein sequence ID" value="JAA91984.1"/>
    <property type="molecule type" value="Transcribed_RNA"/>
</dbReference>
<keyword evidence="1" id="KW-0540">Nuclease</keyword>
<organism evidence="1">
    <name type="scientific">Pararge aegeria</name>
    <name type="common">speckled wood butterfly</name>
    <dbReference type="NCBI Taxonomy" id="116150"/>
    <lineage>
        <taxon>Eukaryota</taxon>
        <taxon>Metazoa</taxon>
        <taxon>Ecdysozoa</taxon>
        <taxon>Arthropoda</taxon>
        <taxon>Hexapoda</taxon>
        <taxon>Insecta</taxon>
        <taxon>Pterygota</taxon>
        <taxon>Neoptera</taxon>
        <taxon>Endopterygota</taxon>
        <taxon>Lepidoptera</taxon>
        <taxon>Glossata</taxon>
        <taxon>Ditrysia</taxon>
        <taxon>Papilionoidea</taxon>
        <taxon>Nymphalidae</taxon>
        <taxon>Satyrinae</taxon>
        <taxon>Satyrini</taxon>
        <taxon>Parargina</taxon>
        <taxon>Pararge</taxon>
    </lineage>
</organism>
<protein>
    <submittedName>
        <fullName evidence="1">Endonuclease-reverse transcriptase</fullName>
    </submittedName>
</protein>
<name>S4PLH8_9NEOP</name>
<keyword evidence="1" id="KW-0695">RNA-directed DNA polymerase</keyword>
<keyword evidence="1" id="KW-0378">Hydrolase</keyword>
<reference evidence="1" key="1">
    <citation type="journal article" date="2013" name="BMC Genomics">
        <title>Unscrambling butterfly oogenesis.</title>
        <authorList>
            <person name="Carter J.M."/>
            <person name="Baker S.C."/>
            <person name="Pink R."/>
            <person name="Carter D.R."/>
            <person name="Collins A."/>
            <person name="Tomlin J."/>
            <person name="Gibbs M."/>
            <person name="Breuker C.J."/>
        </authorList>
    </citation>
    <scope>NUCLEOTIDE SEQUENCE</scope>
    <source>
        <tissue evidence="1">Ovary</tissue>
    </source>
</reference>
<sequence>MLGVSLRDKICNEEIYRSKVKSRLMWHWVGNVCRRTNGYWHRHVLEWRPYTGMHSLGRPAVHLIDNLKIAESGWVRRAEDCVWSHAFGKCWQPEDNSINKNKDQLLV</sequence>
<keyword evidence="1" id="KW-0255">Endonuclease</keyword>
<accession>S4PLH8</accession>
<evidence type="ECO:0000313" key="1">
    <source>
        <dbReference type="EMBL" id="JAA91984.1"/>
    </source>
</evidence>
<reference evidence="1" key="2">
    <citation type="submission" date="2013-05" db="EMBL/GenBank/DDBJ databases">
        <authorList>
            <person name="Carter J.-M."/>
            <person name="Baker S.C."/>
            <person name="Pink R."/>
            <person name="Carter D.R.F."/>
            <person name="Collins A."/>
            <person name="Tomlin J."/>
            <person name="Gibbs M."/>
            <person name="Breuker C.J."/>
        </authorList>
    </citation>
    <scope>NUCLEOTIDE SEQUENCE</scope>
    <source>
        <tissue evidence="1">Ovary</tissue>
    </source>
</reference>
<dbReference type="AlphaFoldDB" id="S4PLH8"/>